<dbReference type="Pfam" id="PF03129">
    <property type="entry name" value="HGTP_anticodon"/>
    <property type="match status" value="1"/>
</dbReference>
<feature type="binding site" evidence="9">
    <location>
        <position position="139"/>
    </location>
    <ligand>
        <name>L-histidine</name>
        <dbReference type="ChEBI" id="CHEBI:57595"/>
    </ligand>
</feature>
<dbReference type="Gene3D" id="3.40.50.800">
    <property type="entry name" value="Anticodon-binding domain"/>
    <property type="match status" value="1"/>
</dbReference>
<dbReference type="NCBIfam" id="TIGR00442">
    <property type="entry name" value="hisS"/>
    <property type="match status" value="1"/>
</dbReference>
<organism evidence="11 12">
    <name type="scientific">Candidatus Ozemobacter sibiricus</name>
    <dbReference type="NCBI Taxonomy" id="2268124"/>
    <lineage>
        <taxon>Bacteria</taxon>
        <taxon>Candidatus Ozemobacteria</taxon>
        <taxon>Candidatus Ozemobacterales</taxon>
        <taxon>Candidatus Ozemobacteraceae</taxon>
        <taxon>Candidatus Ozemobacter</taxon>
    </lineage>
</organism>
<evidence type="ECO:0000256" key="1">
    <source>
        <dbReference type="ARBA" id="ARBA00008226"/>
    </source>
</evidence>
<evidence type="ECO:0000256" key="9">
    <source>
        <dbReference type="PIRSR" id="PIRSR001549-1"/>
    </source>
</evidence>
<dbReference type="EMBL" id="QOQW01000007">
    <property type="protein sequence ID" value="RCK80295.1"/>
    <property type="molecule type" value="Genomic_DNA"/>
</dbReference>
<feature type="binding site" evidence="9">
    <location>
        <begin position="96"/>
        <end position="98"/>
    </location>
    <ligand>
        <name>L-histidine</name>
        <dbReference type="ChEBI" id="CHEBI:57595"/>
    </ligand>
</feature>
<dbReference type="InterPro" id="IPR006195">
    <property type="entry name" value="aa-tRNA-synth_II"/>
</dbReference>
<comment type="caution">
    <text evidence="11">The sequence shown here is derived from an EMBL/GenBank/DDBJ whole genome shotgun (WGS) entry which is preliminary data.</text>
</comment>
<feature type="binding site" evidence="9">
    <location>
        <begin position="316"/>
        <end position="317"/>
    </location>
    <ligand>
        <name>L-histidine</name>
        <dbReference type="ChEBI" id="CHEBI:57595"/>
    </ligand>
</feature>
<comment type="subcellular location">
    <subcellularLocation>
        <location evidence="8">Cytoplasm</location>
    </subcellularLocation>
</comment>
<evidence type="ECO:0000313" key="12">
    <source>
        <dbReference type="Proteomes" id="UP000252355"/>
    </source>
</evidence>
<protein>
    <recommendedName>
        <fullName evidence="8">Histidine--tRNA ligase</fullName>
        <ecNumber evidence="8">6.1.1.21</ecNumber>
    </recommendedName>
    <alternativeName>
        <fullName evidence="8">Histidyl-tRNA synthetase</fullName>
        <shortName evidence="8">HisRS</shortName>
    </alternativeName>
</protein>
<dbReference type="InterPro" id="IPR004154">
    <property type="entry name" value="Anticodon-bd"/>
</dbReference>
<evidence type="ECO:0000256" key="4">
    <source>
        <dbReference type="ARBA" id="ARBA00022840"/>
    </source>
</evidence>
<evidence type="ECO:0000313" key="11">
    <source>
        <dbReference type="EMBL" id="RCK80295.1"/>
    </source>
</evidence>
<gene>
    <name evidence="8" type="primary">hisS</name>
    <name evidence="11" type="ORF">OZSIB_3477</name>
</gene>
<evidence type="ECO:0000259" key="10">
    <source>
        <dbReference type="PROSITE" id="PS50862"/>
    </source>
</evidence>
<keyword evidence="6 8" id="KW-0030">Aminoacyl-tRNA synthetase</keyword>
<dbReference type="InterPro" id="IPR015807">
    <property type="entry name" value="His-tRNA-ligase"/>
</dbReference>
<dbReference type="GO" id="GO:0005737">
    <property type="term" value="C:cytoplasm"/>
    <property type="evidence" value="ECO:0007669"/>
    <property type="project" value="UniProtKB-SubCell"/>
</dbReference>
<dbReference type="SUPFAM" id="SSF55681">
    <property type="entry name" value="Class II aaRS and biotin synthetases"/>
    <property type="match status" value="1"/>
</dbReference>
<dbReference type="CDD" id="cd00859">
    <property type="entry name" value="HisRS_anticodon"/>
    <property type="match status" value="1"/>
</dbReference>
<dbReference type="GO" id="GO:0006427">
    <property type="term" value="P:histidyl-tRNA aminoacylation"/>
    <property type="evidence" value="ECO:0007669"/>
    <property type="project" value="UniProtKB-UniRule"/>
</dbReference>
<dbReference type="PANTHER" id="PTHR11476">
    <property type="entry name" value="HISTIDYL-TRNA SYNTHETASE"/>
    <property type="match status" value="1"/>
</dbReference>
<name>A0A367ZQ75_9BACT</name>
<evidence type="ECO:0000256" key="5">
    <source>
        <dbReference type="ARBA" id="ARBA00022917"/>
    </source>
</evidence>
<evidence type="ECO:0000256" key="6">
    <source>
        <dbReference type="ARBA" id="ARBA00023146"/>
    </source>
</evidence>
<dbReference type="InterPro" id="IPR004516">
    <property type="entry name" value="HisRS/HisZ"/>
</dbReference>
<feature type="binding site" evidence="9">
    <location>
        <position position="125"/>
    </location>
    <ligand>
        <name>L-histidine</name>
        <dbReference type="ChEBI" id="CHEBI:57595"/>
    </ligand>
</feature>
<dbReference type="HAMAP" id="MF_00127">
    <property type="entry name" value="His_tRNA_synth"/>
    <property type="match status" value="1"/>
</dbReference>
<accession>A0A367ZQ75</accession>
<sequence length="475" mass="51297">MNITTSPPSGTRDFLPADLARRRHLEGVIRRVYESFGFVPLETPAFEHLSTLLGKYGDEGDQLLFRLLHRRDKLARALQEPGVGEKDLADLGLRYDLTVPLARVIANTKDLPRFFKRYQIQPVWRADRPGKGRYREFWQCDIDITGTTSLLADVEVCSAVVRVFEELGVRDITIALNHRQLLRCLIQASGISPEQEETALVAIDKLDKIGLDGVRRELAARGIAAAAGERLLALISRPPEASAADRPAVSSSAGSAAPGVSPAEAAELDRLAGLLTAVPEAAGPLTQLRELLEIAAGSPAGPYLRLDATLARGLGYYTGPIFEIRSPAFSGSLGGGGRYDGLIGMFKGTAIPAVGFSIGFERLLLVMEERGLFGRLSCGPDVLFCRFPDASPADALRAANALRQAGLKVEVYPETPKIGKQFAYAESIQVKLAAILGAKEAQEGRLSIKHLGTGEQLTLPLREAAARLQEWAKTG</sequence>
<dbReference type="SUPFAM" id="SSF52954">
    <property type="entry name" value="Class II aaRS ABD-related"/>
    <property type="match status" value="1"/>
</dbReference>
<dbReference type="InterPro" id="IPR041715">
    <property type="entry name" value="HisRS-like_core"/>
</dbReference>
<dbReference type="PROSITE" id="PS50862">
    <property type="entry name" value="AA_TRNA_LIGASE_II"/>
    <property type="match status" value="1"/>
</dbReference>
<dbReference type="CDD" id="cd00773">
    <property type="entry name" value="HisRS-like_core"/>
    <property type="match status" value="1"/>
</dbReference>
<keyword evidence="8" id="KW-0963">Cytoplasm</keyword>
<comment type="catalytic activity">
    <reaction evidence="7 8">
        <text>tRNA(His) + L-histidine + ATP = L-histidyl-tRNA(His) + AMP + diphosphate + H(+)</text>
        <dbReference type="Rhea" id="RHEA:17313"/>
        <dbReference type="Rhea" id="RHEA-COMP:9665"/>
        <dbReference type="Rhea" id="RHEA-COMP:9689"/>
        <dbReference type="ChEBI" id="CHEBI:15378"/>
        <dbReference type="ChEBI" id="CHEBI:30616"/>
        <dbReference type="ChEBI" id="CHEBI:33019"/>
        <dbReference type="ChEBI" id="CHEBI:57595"/>
        <dbReference type="ChEBI" id="CHEBI:78442"/>
        <dbReference type="ChEBI" id="CHEBI:78527"/>
        <dbReference type="ChEBI" id="CHEBI:456215"/>
        <dbReference type="EC" id="6.1.1.21"/>
    </reaction>
</comment>
<evidence type="ECO:0000256" key="7">
    <source>
        <dbReference type="ARBA" id="ARBA00047639"/>
    </source>
</evidence>
<keyword evidence="2 8" id="KW-0436">Ligase</keyword>
<comment type="similarity">
    <text evidence="1 8">Belongs to the class-II aminoacyl-tRNA synthetase family.</text>
</comment>
<dbReference type="PANTHER" id="PTHR11476:SF7">
    <property type="entry name" value="HISTIDINE--TRNA LIGASE"/>
    <property type="match status" value="1"/>
</dbReference>
<feature type="binding site" evidence="9">
    <location>
        <position position="143"/>
    </location>
    <ligand>
        <name>L-histidine</name>
        <dbReference type="ChEBI" id="CHEBI:57595"/>
    </ligand>
</feature>
<dbReference type="PIRSF" id="PIRSF001549">
    <property type="entry name" value="His-tRNA_synth"/>
    <property type="match status" value="1"/>
</dbReference>
<dbReference type="AlphaFoldDB" id="A0A367ZQ75"/>
<dbReference type="Pfam" id="PF13393">
    <property type="entry name" value="tRNA-synt_His"/>
    <property type="match status" value="1"/>
</dbReference>
<keyword evidence="4 8" id="KW-0067">ATP-binding</keyword>
<dbReference type="Gene3D" id="3.30.930.10">
    <property type="entry name" value="Bira Bifunctional Protein, Domain 2"/>
    <property type="match status" value="1"/>
</dbReference>
<dbReference type="InterPro" id="IPR045864">
    <property type="entry name" value="aa-tRNA-synth_II/BPL/LPL"/>
</dbReference>
<feature type="domain" description="Aminoacyl-transfer RNA synthetases class-II family profile" evidence="10">
    <location>
        <begin position="10"/>
        <end position="388"/>
    </location>
</feature>
<dbReference type="InterPro" id="IPR036621">
    <property type="entry name" value="Anticodon-bd_dom_sf"/>
</dbReference>
<reference evidence="11 12" key="1">
    <citation type="submission" date="2018-05" db="EMBL/GenBank/DDBJ databases">
        <title>A metagenomic window into the 2 km-deep terrestrial subsurface aquifer revealed taxonomically and functionally diverse microbial community comprising novel uncultured bacterial lineages.</title>
        <authorList>
            <person name="Kadnikov V.V."/>
            <person name="Mardanov A.V."/>
            <person name="Beletsky A.V."/>
            <person name="Banks D."/>
            <person name="Pimenov N.V."/>
            <person name="Frank Y.A."/>
            <person name="Karnachuk O.V."/>
            <person name="Ravin N.V."/>
        </authorList>
    </citation>
    <scope>NUCLEOTIDE SEQUENCE [LARGE SCALE GENOMIC DNA]</scope>
    <source>
        <strain evidence="11">BY5</strain>
    </source>
</reference>
<dbReference type="GO" id="GO:0005524">
    <property type="term" value="F:ATP binding"/>
    <property type="evidence" value="ECO:0007669"/>
    <property type="project" value="UniProtKB-UniRule"/>
</dbReference>
<dbReference type="InterPro" id="IPR033656">
    <property type="entry name" value="HisRS_anticodon"/>
</dbReference>
<dbReference type="Proteomes" id="UP000252355">
    <property type="component" value="Unassembled WGS sequence"/>
</dbReference>
<proteinExistence type="inferred from homology"/>
<feature type="binding site" evidence="9">
    <location>
        <position position="312"/>
    </location>
    <ligand>
        <name>L-histidine</name>
        <dbReference type="ChEBI" id="CHEBI:57595"/>
    </ligand>
</feature>
<keyword evidence="3 8" id="KW-0547">Nucleotide-binding</keyword>
<evidence type="ECO:0000256" key="3">
    <source>
        <dbReference type="ARBA" id="ARBA00022741"/>
    </source>
</evidence>
<keyword evidence="5 8" id="KW-0648">Protein biosynthesis</keyword>
<evidence type="ECO:0000256" key="8">
    <source>
        <dbReference type="HAMAP-Rule" id="MF_00127"/>
    </source>
</evidence>
<evidence type="ECO:0000256" key="2">
    <source>
        <dbReference type="ARBA" id="ARBA00022598"/>
    </source>
</evidence>
<comment type="subunit">
    <text evidence="8">Homodimer.</text>
</comment>
<dbReference type="GO" id="GO:0004821">
    <property type="term" value="F:histidine-tRNA ligase activity"/>
    <property type="evidence" value="ECO:0007669"/>
    <property type="project" value="UniProtKB-UniRule"/>
</dbReference>
<dbReference type="EC" id="6.1.1.21" evidence="8"/>